<name>A0AA87IL43_9BACL</name>
<dbReference type="EMBL" id="AJYB01000071">
    <property type="protein sequence ID" value="EIM05438.1"/>
    <property type="molecule type" value="Genomic_DNA"/>
</dbReference>
<dbReference type="AlphaFoldDB" id="A0AA87IL43"/>
<feature type="non-terminal residue" evidence="1">
    <location>
        <position position="1"/>
    </location>
</feature>
<dbReference type="GO" id="GO:0008168">
    <property type="term" value="F:methyltransferase activity"/>
    <property type="evidence" value="ECO:0007669"/>
    <property type="project" value="UniProtKB-KW"/>
</dbReference>
<proteinExistence type="predicted"/>
<keyword evidence="1" id="KW-0489">Methyltransferase</keyword>
<organism evidence="1 2">
    <name type="scientific">Planococcus antarcticus DSM 14505</name>
    <dbReference type="NCBI Taxonomy" id="1185653"/>
    <lineage>
        <taxon>Bacteria</taxon>
        <taxon>Bacillati</taxon>
        <taxon>Bacillota</taxon>
        <taxon>Bacilli</taxon>
        <taxon>Bacillales</taxon>
        <taxon>Caryophanaceae</taxon>
        <taxon>Planococcus</taxon>
    </lineage>
</organism>
<keyword evidence="1" id="KW-0808">Transferase</keyword>
<evidence type="ECO:0000313" key="2">
    <source>
        <dbReference type="Proteomes" id="UP000004725"/>
    </source>
</evidence>
<sequence length="180" mass="21632">LTIMLGFIFLQKWLSFQLLWWLSFKLPYTMDGAMACYVFINTDNKDRIQRIMKEIYRVLKPHSPFIILDTNPDSTGIDFSTFRNGLPGKEYTYGESRQECLHIDNQEDLILNDFHWPKSMYEELLKEVGFQEIEQIEPTLRDIPEKELKVIEQKHAFNQWRSEWDFPPFVIYRSIKPTQE</sequence>
<reference evidence="1 2" key="1">
    <citation type="journal article" date="2012" name="J. Bacteriol.">
        <title>Genome Sequence of the Antarctic Psychrophile Bacterium Planococcus antarcticus DSM 14505.</title>
        <authorList>
            <person name="Margolles A."/>
            <person name="Gueimonde M."/>
            <person name="Sanchez B."/>
        </authorList>
    </citation>
    <scope>NUCLEOTIDE SEQUENCE [LARGE SCALE GENOMIC DNA]</scope>
    <source>
        <strain evidence="1 2">DSM 14505</strain>
    </source>
</reference>
<accession>A0AA87IL43</accession>
<dbReference type="Proteomes" id="UP000004725">
    <property type="component" value="Unassembled WGS sequence"/>
</dbReference>
<dbReference type="Gene3D" id="3.40.50.150">
    <property type="entry name" value="Vaccinia Virus protein VP39"/>
    <property type="match status" value="1"/>
</dbReference>
<protein>
    <submittedName>
        <fullName evidence="1">Menaquinone biosynthesis methyltransferase ubiE</fullName>
    </submittedName>
</protein>
<gene>
    <name evidence="1" type="ORF">A1A1_16188</name>
</gene>
<evidence type="ECO:0000313" key="1">
    <source>
        <dbReference type="EMBL" id="EIM05438.1"/>
    </source>
</evidence>
<dbReference type="SUPFAM" id="SSF53335">
    <property type="entry name" value="S-adenosyl-L-methionine-dependent methyltransferases"/>
    <property type="match status" value="1"/>
</dbReference>
<dbReference type="InterPro" id="IPR029063">
    <property type="entry name" value="SAM-dependent_MTases_sf"/>
</dbReference>
<dbReference type="GO" id="GO:0032259">
    <property type="term" value="P:methylation"/>
    <property type="evidence" value="ECO:0007669"/>
    <property type="project" value="UniProtKB-KW"/>
</dbReference>
<comment type="caution">
    <text evidence="1">The sequence shown here is derived from an EMBL/GenBank/DDBJ whole genome shotgun (WGS) entry which is preliminary data.</text>
</comment>